<dbReference type="Gene3D" id="1.20.5.4130">
    <property type="match status" value="1"/>
</dbReference>
<dbReference type="Pfam" id="PF18052">
    <property type="entry name" value="Rx_N"/>
    <property type="match status" value="1"/>
</dbReference>
<dbReference type="SUPFAM" id="SSF52540">
    <property type="entry name" value="P-loop containing nucleoside triphosphate hydrolases"/>
    <property type="match status" value="1"/>
</dbReference>
<dbReference type="AlphaFoldDB" id="A0A8T0QVK7"/>
<dbReference type="Gene3D" id="1.10.10.10">
    <property type="entry name" value="Winged helix-like DNA-binding domain superfamily/Winged helix DNA-binding domain"/>
    <property type="match status" value="1"/>
</dbReference>
<evidence type="ECO:0000256" key="1">
    <source>
        <dbReference type="ARBA" id="ARBA00008894"/>
    </source>
</evidence>
<keyword evidence="2" id="KW-0433">Leucine-rich repeat</keyword>
<dbReference type="PANTHER" id="PTHR19338:SF65">
    <property type="entry name" value="OS06G0163900 PROTEIN"/>
    <property type="match status" value="1"/>
</dbReference>
<feature type="domain" description="Disease resistance protein winged helix" evidence="9">
    <location>
        <begin position="313"/>
        <end position="339"/>
    </location>
</feature>
<keyword evidence="6" id="KW-0175">Coiled coil</keyword>
<dbReference type="InterPro" id="IPR058922">
    <property type="entry name" value="WHD_DRP"/>
</dbReference>
<evidence type="ECO:0000256" key="6">
    <source>
        <dbReference type="SAM" id="Coils"/>
    </source>
</evidence>
<dbReference type="InterPro" id="IPR027417">
    <property type="entry name" value="P-loop_NTPase"/>
</dbReference>
<feature type="coiled-coil region" evidence="6">
    <location>
        <begin position="115"/>
        <end position="142"/>
    </location>
</feature>
<evidence type="ECO:0000256" key="3">
    <source>
        <dbReference type="ARBA" id="ARBA00022737"/>
    </source>
</evidence>
<dbReference type="InterPro" id="IPR036388">
    <property type="entry name" value="WH-like_DNA-bd_sf"/>
</dbReference>
<evidence type="ECO:0000313" key="10">
    <source>
        <dbReference type="EMBL" id="KAG2577080.1"/>
    </source>
</evidence>
<dbReference type="Gene3D" id="3.40.50.300">
    <property type="entry name" value="P-loop containing nucleotide triphosphate hydrolases"/>
    <property type="match status" value="1"/>
</dbReference>
<dbReference type="Proteomes" id="UP000823388">
    <property type="component" value="Chromosome 6N"/>
</dbReference>
<dbReference type="PANTHER" id="PTHR19338">
    <property type="entry name" value="TRANSLOCASE OF INNER MITOCHONDRIAL MEMBRANE 13 HOMOLOG"/>
    <property type="match status" value="1"/>
</dbReference>
<comment type="caution">
    <text evidence="10">The sequence shown here is derived from an EMBL/GenBank/DDBJ whole genome shotgun (WGS) entry which is preliminary data.</text>
</comment>
<protein>
    <submittedName>
        <fullName evidence="10">Uncharacterized protein</fullName>
    </submittedName>
</protein>
<dbReference type="Pfam" id="PF23559">
    <property type="entry name" value="WHD_DRP"/>
    <property type="match status" value="1"/>
</dbReference>
<evidence type="ECO:0000259" key="8">
    <source>
        <dbReference type="Pfam" id="PF18052"/>
    </source>
</evidence>
<dbReference type="Pfam" id="PF00931">
    <property type="entry name" value="NB-ARC"/>
    <property type="match status" value="1"/>
</dbReference>
<organism evidence="10 11">
    <name type="scientific">Panicum virgatum</name>
    <name type="common">Blackwell switchgrass</name>
    <dbReference type="NCBI Taxonomy" id="38727"/>
    <lineage>
        <taxon>Eukaryota</taxon>
        <taxon>Viridiplantae</taxon>
        <taxon>Streptophyta</taxon>
        <taxon>Embryophyta</taxon>
        <taxon>Tracheophyta</taxon>
        <taxon>Spermatophyta</taxon>
        <taxon>Magnoliopsida</taxon>
        <taxon>Liliopsida</taxon>
        <taxon>Poales</taxon>
        <taxon>Poaceae</taxon>
        <taxon>PACMAD clade</taxon>
        <taxon>Panicoideae</taxon>
        <taxon>Panicodae</taxon>
        <taxon>Paniceae</taxon>
        <taxon>Panicinae</taxon>
        <taxon>Panicum</taxon>
        <taxon>Panicum sect. Hiantes</taxon>
    </lineage>
</organism>
<reference evidence="10" key="1">
    <citation type="submission" date="2020-05" db="EMBL/GenBank/DDBJ databases">
        <title>WGS assembly of Panicum virgatum.</title>
        <authorList>
            <person name="Lovell J.T."/>
            <person name="Jenkins J."/>
            <person name="Shu S."/>
            <person name="Juenger T.E."/>
            <person name="Schmutz J."/>
        </authorList>
    </citation>
    <scope>NUCLEOTIDE SEQUENCE</scope>
    <source>
        <strain evidence="10">AP13</strain>
    </source>
</reference>
<dbReference type="InterPro" id="IPR038005">
    <property type="entry name" value="RX-like_CC"/>
</dbReference>
<gene>
    <name evidence="10" type="ORF">PVAP13_6NG080230</name>
</gene>
<accession>A0A8T0QVK7</accession>
<dbReference type="GO" id="GO:0006952">
    <property type="term" value="P:defense response"/>
    <property type="evidence" value="ECO:0007669"/>
    <property type="project" value="UniProtKB-KW"/>
</dbReference>
<proteinExistence type="inferred from homology"/>
<evidence type="ECO:0000256" key="5">
    <source>
        <dbReference type="ARBA" id="ARBA00022821"/>
    </source>
</evidence>
<dbReference type="GO" id="GO:0043531">
    <property type="term" value="F:ADP binding"/>
    <property type="evidence" value="ECO:0007669"/>
    <property type="project" value="InterPro"/>
</dbReference>
<keyword evidence="5" id="KW-0611">Plant defense</keyword>
<name>A0A8T0QVK7_PANVG</name>
<keyword evidence="3" id="KW-0677">Repeat</keyword>
<evidence type="ECO:0000313" key="11">
    <source>
        <dbReference type="Proteomes" id="UP000823388"/>
    </source>
</evidence>
<evidence type="ECO:0000256" key="2">
    <source>
        <dbReference type="ARBA" id="ARBA00022614"/>
    </source>
</evidence>
<feature type="domain" description="Disease resistance N-terminal" evidence="8">
    <location>
        <begin position="14"/>
        <end position="98"/>
    </location>
</feature>
<comment type="similarity">
    <text evidence="1">Belongs to the disease resistance NB-LRR family.</text>
</comment>
<dbReference type="InterPro" id="IPR041118">
    <property type="entry name" value="Rx_N"/>
</dbReference>
<evidence type="ECO:0000259" key="9">
    <source>
        <dbReference type="Pfam" id="PF23559"/>
    </source>
</evidence>
<dbReference type="CDD" id="cd14798">
    <property type="entry name" value="RX-CC_like"/>
    <property type="match status" value="1"/>
</dbReference>
<sequence length="340" mass="38756">MAATTALVSVTTGVMKPLLSKINKLLEEEYSRLKGVRKHIKFLEAELTAASSTLEVLADSEQLDPETRLWRDTLRELAYDFEDCIDAFRARVDHEPNGGNRFKQIFDKMKRLKPRHQIDKQIEELKARAIEASERRNRYKSDKIPSNSSTYSAVDPRLSALYVEVDKLVGIDGPKKHIIEWLTMERRDSSSEPKVLSIVGCGGLGKTTLANQVYQSVKSQFSCTTFVVSRNPDVKKILRDLAKGVGITNNILDDDEKQIIDKLREQLQDKRVLHDIGSTLAKNTGAEKMTAILSMSYYDIPHHLRTCLLYLSVFPEDYEIKKQCLINRWIAEGFIHEEEG</sequence>
<keyword evidence="4" id="KW-0547">Nucleotide-binding</keyword>
<evidence type="ECO:0000256" key="4">
    <source>
        <dbReference type="ARBA" id="ARBA00022741"/>
    </source>
</evidence>
<keyword evidence="11" id="KW-1185">Reference proteome</keyword>
<dbReference type="InterPro" id="IPR002182">
    <property type="entry name" value="NB-ARC"/>
</dbReference>
<evidence type="ECO:0000259" key="7">
    <source>
        <dbReference type="Pfam" id="PF00931"/>
    </source>
</evidence>
<feature type="domain" description="NB-ARC" evidence="7">
    <location>
        <begin position="177"/>
        <end position="273"/>
    </location>
</feature>
<dbReference type="EMBL" id="CM029048">
    <property type="protein sequence ID" value="KAG2577080.1"/>
    <property type="molecule type" value="Genomic_DNA"/>
</dbReference>